<gene>
    <name evidence="3" type="ORF">OCA8868_01360</name>
</gene>
<reference evidence="4" key="1">
    <citation type="submission" date="2017-05" db="EMBL/GenBank/DDBJ databases">
        <authorList>
            <person name="Rodrigo-Torres L."/>
            <person name="Arahal R. D."/>
            <person name="Lucena T."/>
        </authorList>
    </citation>
    <scope>NUCLEOTIDE SEQUENCE [LARGE SCALE GENOMIC DNA]</scope>
    <source>
        <strain evidence="4">CECT 8868</strain>
    </source>
</reference>
<dbReference type="GO" id="GO:0016020">
    <property type="term" value="C:membrane"/>
    <property type="evidence" value="ECO:0007669"/>
    <property type="project" value="InterPro"/>
</dbReference>
<feature type="transmembrane region" description="Helical" evidence="1">
    <location>
        <begin position="6"/>
        <end position="25"/>
    </location>
</feature>
<keyword evidence="1" id="KW-0812">Transmembrane</keyword>
<dbReference type="InterPro" id="IPR000620">
    <property type="entry name" value="EamA_dom"/>
</dbReference>
<sequence length="301" mass="32466">MDPWIPVTLLAALAQTVRFGLMRQLKVTRLTSTGATFARYVFVAPLAIGLALVYGWLNGLGWPKTTALFWVYVAAAGTTQILATVCVMALFARRNFSVGIAFTKTTVLMSVPVGFVLLGDTTSVLGFAAIVIGFVGVLLLSDPQGDVTRNMLRRAFNMGSALGLASGVIFAVAGVSYRGAVLEVTTGDAFFRAVFVLAIATVLQTVIMAAWMALRERGEMARVLRAWRITGLVGLTSMIGSICWFVAFSMQNVAYVNAVGQIELLFSLVVTIFIFRERISPREWQGGAVLTVSILMVILYG</sequence>
<keyword evidence="1" id="KW-0472">Membrane</keyword>
<dbReference type="Proteomes" id="UP000203464">
    <property type="component" value="Unassembled WGS sequence"/>
</dbReference>
<dbReference type="RefSeq" id="WP_093995800.1">
    <property type="nucleotide sequence ID" value="NZ_FXYD01000002.1"/>
</dbReference>
<evidence type="ECO:0000256" key="1">
    <source>
        <dbReference type="SAM" id="Phobius"/>
    </source>
</evidence>
<feature type="transmembrane region" description="Helical" evidence="1">
    <location>
        <begin position="98"/>
        <end position="118"/>
    </location>
</feature>
<evidence type="ECO:0000313" key="3">
    <source>
        <dbReference type="EMBL" id="SMX37265.1"/>
    </source>
</evidence>
<organism evidence="3 4">
    <name type="scientific">Octadecabacter ascidiaceicola</name>
    <dbReference type="NCBI Taxonomy" id="1655543"/>
    <lineage>
        <taxon>Bacteria</taxon>
        <taxon>Pseudomonadati</taxon>
        <taxon>Pseudomonadota</taxon>
        <taxon>Alphaproteobacteria</taxon>
        <taxon>Rhodobacterales</taxon>
        <taxon>Roseobacteraceae</taxon>
        <taxon>Octadecabacter</taxon>
    </lineage>
</organism>
<dbReference type="Pfam" id="PF00892">
    <property type="entry name" value="EamA"/>
    <property type="match status" value="1"/>
</dbReference>
<feature type="transmembrane region" description="Helical" evidence="1">
    <location>
        <begin position="124"/>
        <end position="143"/>
    </location>
</feature>
<protein>
    <submittedName>
        <fullName evidence="3">EamA-like transporter family protein</fullName>
    </submittedName>
</protein>
<feature type="transmembrane region" description="Helical" evidence="1">
    <location>
        <begin position="189"/>
        <end position="214"/>
    </location>
</feature>
<dbReference type="InterPro" id="IPR037185">
    <property type="entry name" value="EmrE-like"/>
</dbReference>
<dbReference type="EMBL" id="FXYD01000002">
    <property type="protein sequence ID" value="SMX37265.1"/>
    <property type="molecule type" value="Genomic_DNA"/>
</dbReference>
<name>A0A238K324_9RHOB</name>
<accession>A0A238K324</accession>
<evidence type="ECO:0000259" key="2">
    <source>
        <dbReference type="Pfam" id="PF00892"/>
    </source>
</evidence>
<evidence type="ECO:0000313" key="4">
    <source>
        <dbReference type="Proteomes" id="UP000203464"/>
    </source>
</evidence>
<dbReference type="SUPFAM" id="SSF103481">
    <property type="entry name" value="Multidrug resistance efflux transporter EmrE"/>
    <property type="match status" value="2"/>
</dbReference>
<feature type="transmembrane region" description="Helical" evidence="1">
    <location>
        <begin position="37"/>
        <end position="57"/>
    </location>
</feature>
<feature type="transmembrane region" description="Helical" evidence="1">
    <location>
        <begin position="253"/>
        <end position="275"/>
    </location>
</feature>
<feature type="transmembrane region" description="Helical" evidence="1">
    <location>
        <begin position="155"/>
        <end position="177"/>
    </location>
</feature>
<dbReference type="AlphaFoldDB" id="A0A238K324"/>
<feature type="transmembrane region" description="Helical" evidence="1">
    <location>
        <begin position="69"/>
        <end position="91"/>
    </location>
</feature>
<keyword evidence="1" id="KW-1133">Transmembrane helix</keyword>
<dbReference type="OrthoDB" id="5243804at2"/>
<keyword evidence="4" id="KW-1185">Reference proteome</keyword>
<feature type="domain" description="EamA" evidence="2">
    <location>
        <begin position="158"/>
        <end position="298"/>
    </location>
</feature>
<feature type="transmembrane region" description="Helical" evidence="1">
    <location>
        <begin position="226"/>
        <end position="247"/>
    </location>
</feature>
<proteinExistence type="predicted"/>